<dbReference type="InterPro" id="IPR012328">
    <property type="entry name" value="Chalcone/stilbene_synt_C"/>
</dbReference>
<reference evidence="7" key="1">
    <citation type="journal article" date="2017" name="Nat. Commun.">
        <title>The asparagus genome sheds light on the origin and evolution of a young Y chromosome.</title>
        <authorList>
            <person name="Harkess A."/>
            <person name="Zhou J."/>
            <person name="Xu C."/>
            <person name="Bowers J.E."/>
            <person name="Van der Hulst R."/>
            <person name="Ayyampalayam S."/>
            <person name="Mercati F."/>
            <person name="Riccardi P."/>
            <person name="McKain M.R."/>
            <person name="Kakrana A."/>
            <person name="Tang H."/>
            <person name="Ray J."/>
            <person name="Groenendijk J."/>
            <person name="Arikit S."/>
            <person name="Mathioni S.M."/>
            <person name="Nakano M."/>
            <person name="Shan H."/>
            <person name="Telgmann-Rauber A."/>
            <person name="Kanno A."/>
            <person name="Yue Z."/>
            <person name="Chen H."/>
            <person name="Li W."/>
            <person name="Chen Y."/>
            <person name="Xu X."/>
            <person name="Zhang Y."/>
            <person name="Luo S."/>
            <person name="Chen H."/>
            <person name="Gao J."/>
            <person name="Mao Z."/>
            <person name="Pires J.C."/>
            <person name="Luo M."/>
            <person name="Kudrna D."/>
            <person name="Wing R.A."/>
            <person name="Meyers B.C."/>
            <person name="Yi K."/>
            <person name="Kong H."/>
            <person name="Lavrijsen P."/>
            <person name="Sunseri F."/>
            <person name="Falavigna A."/>
            <person name="Ye Y."/>
            <person name="Leebens-Mack J.H."/>
            <person name="Chen G."/>
        </authorList>
    </citation>
    <scope>NUCLEOTIDE SEQUENCE [LARGE SCALE GENOMIC DNA]</scope>
    <source>
        <strain evidence="7">cv. DH0086</strain>
    </source>
</reference>
<keyword evidence="7" id="KW-1185">Reference proteome</keyword>
<keyword evidence="3" id="KW-0808">Transferase</keyword>
<dbReference type="OMA" id="AKFASIC"/>
<feature type="domain" description="Chalcone/stilbene synthase C-terminal" evidence="5">
    <location>
        <begin position="262"/>
        <end position="373"/>
    </location>
</feature>
<evidence type="ECO:0000259" key="5">
    <source>
        <dbReference type="Pfam" id="PF02797"/>
    </source>
</evidence>
<protein>
    <recommendedName>
        <fullName evidence="8">Chalcone/stilbene synthase C-terminal domain-containing protein</fullName>
    </recommendedName>
</protein>
<dbReference type="Pfam" id="PF00195">
    <property type="entry name" value="Chal_sti_synt_N"/>
    <property type="match status" value="1"/>
</dbReference>
<dbReference type="PIRSF" id="PIRSF000451">
    <property type="entry name" value="PKS_III"/>
    <property type="match status" value="1"/>
</dbReference>
<feature type="active site" description="Acyl-thioester intermediate" evidence="2">
    <location>
        <position position="128"/>
    </location>
</feature>
<evidence type="ECO:0000313" key="7">
    <source>
        <dbReference type="Proteomes" id="UP000243459"/>
    </source>
</evidence>
<evidence type="ECO:0000259" key="4">
    <source>
        <dbReference type="Pfam" id="PF00195"/>
    </source>
</evidence>
<dbReference type="Gene3D" id="3.40.47.10">
    <property type="match status" value="2"/>
</dbReference>
<dbReference type="PANTHER" id="PTHR11877:SF49">
    <property type="entry name" value="OS04G0103900 PROTEIN"/>
    <property type="match status" value="1"/>
</dbReference>
<dbReference type="InterPro" id="IPR011141">
    <property type="entry name" value="Polyketide_synthase_type-III"/>
</dbReference>
<dbReference type="SUPFAM" id="SSF53901">
    <property type="entry name" value="Thiolase-like"/>
    <property type="match status" value="2"/>
</dbReference>
<dbReference type="Proteomes" id="UP000243459">
    <property type="component" value="Chromosome 1"/>
</dbReference>
<dbReference type="Pfam" id="PF02797">
    <property type="entry name" value="Chal_sti_synt_C"/>
    <property type="match status" value="2"/>
</dbReference>
<evidence type="ECO:0000313" key="6">
    <source>
        <dbReference type="EMBL" id="ONK79121.1"/>
    </source>
</evidence>
<accession>A0A5P1FQY3</accession>
<dbReference type="InterPro" id="IPR001099">
    <property type="entry name" value="Chalcone/stilbene_synt_N"/>
</dbReference>
<dbReference type="GO" id="GO:0030639">
    <property type="term" value="P:polyketide biosynthetic process"/>
    <property type="evidence" value="ECO:0007669"/>
    <property type="project" value="TreeGrafter"/>
</dbReference>
<dbReference type="EMBL" id="CM007381">
    <property type="protein sequence ID" value="ONK79121.1"/>
    <property type="molecule type" value="Genomic_DNA"/>
</dbReference>
<dbReference type="Gramene" id="ONK79121">
    <property type="protein sequence ID" value="ONK79121"/>
    <property type="gene ID" value="A4U43_C01F3150"/>
</dbReference>
<evidence type="ECO:0000256" key="3">
    <source>
        <dbReference type="RuleBase" id="RU003633"/>
    </source>
</evidence>
<comment type="similarity">
    <text evidence="1 3">Belongs to the thiolase-like superfamily. Chalcone/stilbene synthases family.</text>
</comment>
<evidence type="ECO:0008006" key="8">
    <source>
        <dbReference type="Google" id="ProtNLM"/>
    </source>
</evidence>
<evidence type="ECO:0000256" key="2">
    <source>
        <dbReference type="PIRSR" id="PIRSR000451-1"/>
    </source>
</evidence>
<dbReference type="InterPro" id="IPR016039">
    <property type="entry name" value="Thiolase-like"/>
</dbReference>
<organism evidence="6 7">
    <name type="scientific">Asparagus officinalis</name>
    <name type="common">Garden asparagus</name>
    <dbReference type="NCBI Taxonomy" id="4686"/>
    <lineage>
        <taxon>Eukaryota</taxon>
        <taxon>Viridiplantae</taxon>
        <taxon>Streptophyta</taxon>
        <taxon>Embryophyta</taxon>
        <taxon>Tracheophyta</taxon>
        <taxon>Spermatophyta</taxon>
        <taxon>Magnoliopsida</taxon>
        <taxon>Liliopsida</taxon>
        <taxon>Asparagales</taxon>
        <taxon>Asparagaceae</taxon>
        <taxon>Asparagoideae</taxon>
        <taxon>Asparagus</taxon>
    </lineage>
</organism>
<feature type="domain" description="Chalcone/stilbene synthase N-terminal" evidence="4">
    <location>
        <begin position="64"/>
        <end position="181"/>
    </location>
</feature>
<dbReference type="PANTHER" id="PTHR11877">
    <property type="entry name" value="HYDROXYMETHYLGLUTARYL-COA SYNTHASE"/>
    <property type="match status" value="1"/>
</dbReference>
<feature type="domain" description="Chalcone/stilbene synthase C-terminal" evidence="5">
    <location>
        <begin position="191"/>
        <end position="243"/>
    </location>
</feature>
<dbReference type="GO" id="GO:0016747">
    <property type="term" value="F:acyltransferase activity, transferring groups other than amino-acyl groups"/>
    <property type="evidence" value="ECO:0007669"/>
    <property type="project" value="InterPro"/>
</dbReference>
<proteinExistence type="inferred from homology"/>
<keyword evidence="3" id="KW-0012">Acyltransferase</keyword>
<dbReference type="AlphaFoldDB" id="A0A5P1FQY3"/>
<dbReference type="FunFam" id="3.40.47.10:FF:000014">
    <property type="entry name" value="Chalcone synthase 1"/>
    <property type="match status" value="1"/>
</dbReference>
<sequence length="375" mass="40771">MDLYRQRGIATRTPNTSWGPQKGVCVGPVLLTSNCSGPDKTQKKNSYEVRLPLSLTPARPHSTSSYPPLAAEASRKAIADWGQPISSHHPPRRLQQLRRLDAAGRLRARQAPRLPLSTKRFMLYQQGCFGGGSVLSPREGPRREQRRARVLVSARSRSLTNLVVQVLFGDGAAAVVVGADPRPGVETPLFEIVSTYQNIIAGSEGTIEGKLREAGLMISLQPEIPLHIAGSIGKIVKEALKPIKLTPTATDRSVTPPEILSKLPEGYDEIVKEAMGSIGSTAVNDVFWIVHPGGRAIMDAVEMVLGLNKEKLEATREVLREYGNMSSASVLFVMETMRRRSEKMKMATAGEGLEWGLLIGMGPGITVETVVLRCP</sequence>
<name>A0A5P1FQY3_ASPOF</name>
<gene>
    <name evidence="6" type="ORF">A4U43_C01F3150</name>
</gene>
<evidence type="ECO:0000256" key="1">
    <source>
        <dbReference type="ARBA" id="ARBA00005531"/>
    </source>
</evidence>
<dbReference type="GO" id="GO:0009813">
    <property type="term" value="P:flavonoid biosynthetic process"/>
    <property type="evidence" value="ECO:0007669"/>
    <property type="project" value="UniProtKB-ARBA"/>
</dbReference>